<dbReference type="InterPro" id="IPR010286">
    <property type="entry name" value="METTL16/RlmF"/>
</dbReference>
<dbReference type="SUPFAM" id="SSF53335">
    <property type="entry name" value="S-adenosyl-L-methionine-dependent methyltransferases"/>
    <property type="match status" value="1"/>
</dbReference>
<evidence type="ECO:0000256" key="5">
    <source>
        <dbReference type="ARBA" id="ARBA00022691"/>
    </source>
</evidence>
<dbReference type="NCBIfam" id="NF008725">
    <property type="entry name" value="PRK11727.1"/>
    <property type="match status" value="1"/>
</dbReference>
<keyword evidence="3" id="KW-0489">Methyltransferase</keyword>
<dbReference type="CDD" id="cd02440">
    <property type="entry name" value="AdoMet_MTases"/>
    <property type="match status" value="1"/>
</dbReference>
<dbReference type="PANTHER" id="PTHR13393:SF0">
    <property type="entry name" value="RNA N6-ADENOSINE-METHYLTRANSFERASE METTL16"/>
    <property type="match status" value="1"/>
</dbReference>
<accession>A0ABX9KHR7</accession>
<proteinExistence type="inferred from homology"/>
<dbReference type="PIRSF" id="PIRSF029038">
    <property type="entry name" value="Mtase_YbiN_prd"/>
    <property type="match status" value="1"/>
</dbReference>
<keyword evidence="4" id="KW-0808">Transferase</keyword>
<evidence type="ECO:0000256" key="4">
    <source>
        <dbReference type="ARBA" id="ARBA00022679"/>
    </source>
</evidence>
<keyword evidence="2" id="KW-0698">rRNA processing</keyword>
<dbReference type="Pfam" id="PF05971">
    <property type="entry name" value="Methyltransf_10"/>
    <property type="match status" value="1"/>
</dbReference>
<dbReference type="InterPro" id="IPR016909">
    <property type="entry name" value="rRNA_lsu_MeTfrase_F"/>
</dbReference>
<comment type="caution">
    <text evidence="6">The sequence shown here is derived from an EMBL/GenBank/DDBJ whole genome shotgun (WGS) entry which is preliminary data.</text>
</comment>
<evidence type="ECO:0000313" key="6">
    <source>
        <dbReference type="EMBL" id="REI41664.1"/>
    </source>
</evidence>
<keyword evidence="1" id="KW-0963">Cytoplasm</keyword>
<dbReference type="Proteomes" id="UP000263486">
    <property type="component" value="Unassembled WGS sequence"/>
</dbReference>
<keyword evidence="5" id="KW-0949">S-adenosyl-L-methionine</keyword>
<dbReference type="InterPro" id="IPR029063">
    <property type="entry name" value="SAM-dependent_MTases_sf"/>
</dbReference>
<dbReference type="PANTHER" id="PTHR13393">
    <property type="entry name" value="SAM-DEPENDENT METHYLTRANSFERASE"/>
    <property type="match status" value="1"/>
</dbReference>
<evidence type="ECO:0000313" key="7">
    <source>
        <dbReference type="Proteomes" id="UP000263486"/>
    </source>
</evidence>
<dbReference type="Gene3D" id="3.40.50.150">
    <property type="entry name" value="Vaccinia Virus protein VP39"/>
    <property type="match status" value="1"/>
</dbReference>
<dbReference type="HAMAP" id="MF_01848">
    <property type="entry name" value="23SrRNA_methyltr_F"/>
    <property type="match status" value="1"/>
</dbReference>
<evidence type="ECO:0000256" key="2">
    <source>
        <dbReference type="ARBA" id="ARBA00022552"/>
    </source>
</evidence>
<organism evidence="6 7">
    <name type="scientific">Psychrilyobacter piezotolerans</name>
    <dbReference type="NCBI Taxonomy" id="2293438"/>
    <lineage>
        <taxon>Bacteria</taxon>
        <taxon>Fusobacteriati</taxon>
        <taxon>Fusobacteriota</taxon>
        <taxon>Fusobacteriia</taxon>
        <taxon>Fusobacteriales</taxon>
        <taxon>Fusobacteriaceae</taxon>
        <taxon>Psychrilyobacter</taxon>
    </lineage>
</organism>
<evidence type="ECO:0000256" key="1">
    <source>
        <dbReference type="ARBA" id="ARBA00022490"/>
    </source>
</evidence>
<sequence>MNNKKQKGFHLRNPHSGRYDFKSLIEDSKELKKYIKNNPSGDNTIDFGDEKAVLELNRALLKSYYEIKHWGVPEGFLCPPIPGRADYIHHISDLVLKSKKDIKVLDIGTGANCIYPIIGNRSYGWKFIASDIDPVSVENAKEIIQKNHLGDSIVIKLQTDKNNFFKGIIDEEYVDITMCNPPFHASLKEALSANKQKRDNLNKTRSSNLSEKLNFGGQKAELWCKGGEILFLKKMARESLLFSKKVGYFTSLISKGENVKPMEKILKKLGAWDIRVIEMVHGNKISRIVAWTFDSKK</sequence>
<dbReference type="RefSeq" id="WP_114641932.1">
    <property type="nucleotide sequence ID" value="NZ_JAACIO010000008.1"/>
</dbReference>
<name>A0ABX9KHR7_9FUSO</name>
<dbReference type="EMBL" id="QUAJ01000008">
    <property type="protein sequence ID" value="REI41664.1"/>
    <property type="molecule type" value="Genomic_DNA"/>
</dbReference>
<keyword evidence="7" id="KW-1185">Reference proteome</keyword>
<protein>
    <submittedName>
        <fullName evidence="6">23S rRNA (Adenine(1618)-N(6))-methyltransferase RlmF</fullName>
    </submittedName>
</protein>
<evidence type="ECO:0000256" key="3">
    <source>
        <dbReference type="ARBA" id="ARBA00022603"/>
    </source>
</evidence>
<gene>
    <name evidence="6" type="ORF">DYH56_05840</name>
</gene>
<reference evidence="6 7" key="1">
    <citation type="submission" date="2018-08" db="EMBL/GenBank/DDBJ databases">
        <title>Draft genome sequence of Psychrilyobacter sp. strain SD5 isolated from Black Sea water.</title>
        <authorList>
            <person name="Yadav S."/>
            <person name="Villanueva L."/>
            <person name="Damste J.S.S."/>
        </authorList>
    </citation>
    <scope>NUCLEOTIDE SEQUENCE [LARGE SCALE GENOMIC DNA]</scope>
    <source>
        <strain evidence="6 7">SD5</strain>
    </source>
</reference>